<dbReference type="PANTHER" id="PTHR33434:SF2">
    <property type="entry name" value="FATTY ACID-BINDING PROTEIN TM_1468"/>
    <property type="match status" value="1"/>
</dbReference>
<protein>
    <submittedName>
        <fullName evidence="2">DegV family protein</fullName>
    </submittedName>
</protein>
<dbReference type="EMBL" id="CP002582">
    <property type="protein sequence ID" value="ADZ84960.1"/>
    <property type="molecule type" value="Genomic_DNA"/>
</dbReference>
<dbReference type="Pfam" id="PF02645">
    <property type="entry name" value="DegV"/>
    <property type="match status" value="1"/>
</dbReference>
<accession>F2JQH6</accession>
<dbReference type="Gene3D" id="3.40.50.10170">
    <property type="match status" value="1"/>
</dbReference>
<evidence type="ECO:0000313" key="2">
    <source>
        <dbReference type="EMBL" id="ADZ84960.1"/>
    </source>
</evidence>
<dbReference type="HOGENOM" id="CLU_048251_0_1_9"/>
<dbReference type="InterPro" id="IPR003797">
    <property type="entry name" value="DegV"/>
</dbReference>
<keyword evidence="1" id="KW-0446">Lipid-binding</keyword>
<gene>
    <name evidence="2" type="ordered locus">Clole_3267</name>
</gene>
<proteinExistence type="predicted"/>
<dbReference type="AlphaFoldDB" id="F2JQH6"/>
<dbReference type="KEGG" id="cle:Clole_3267"/>
<name>F2JQH6_CELLD</name>
<dbReference type="InterPro" id="IPR050270">
    <property type="entry name" value="DegV_domain_contain"/>
</dbReference>
<dbReference type="PROSITE" id="PS51482">
    <property type="entry name" value="DEGV"/>
    <property type="match status" value="1"/>
</dbReference>
<keyword evidence="3" id="KW-1185">Reference proteome</keyword>
<dbReference type="eggNOG" id="COG1307">
    <property type="taxonomic scope" value="Bacteria"/>
</dbReference>
<dbReference type="NCBIfam" id="TIGR00762">
    <property type="entry name" value="DegV"/>
    <property type="match status" value="1"/>
</dbReference>
<dbReference type="GO" id="GO:0008289">
    <property type="term" value="F:lipid binding"/>
    <property type="evidence" value="ECO:0007669"/>
    <property type="project" value="UniProtKB-KW"/>
</dbReference>
<dbReference type="InterPro" id="IPR043168">
    <property type="entry name" value="DegV_C"/>
</dbReference>
<dbReference type="SUPFAM" id="SSF82549">
    <property type="entry name" value="DAK1/DegV-like"/>
    <property type="match status" value="1"/>
</dbReference>
<sequence>MIRIITDSTCDLTKADQEKLGITVIPLQVLFGTTHYTDGIDLSVEAFYQKLETEKELPTTTQINPDTFINAFEEYLKQGDEIIAILLSSHLSGTYQSAVIAKEMLETDKIHLIDSQNVTLGLALLVGEASKLRDQGLSASEIVEEIELLKNKVKLIAIVDTLKYLQKGGRISAASAVVGTALGIKPIVQVKDGIVQVLGKERGQKKMYKFIAHYLEEHQIDTQYCVVFAHSMAETSLKSLKEMIEEKYNINDNRTVCIGSTVGTHVGPGAVGVAFIAK</sequence>
<organism evidence="2 3">
    <name type="scientific">Cellulosilyticum lentocellum (strain ATCC 49066 / DSM 5427 / NCIMB 11756 / RHM5)</name>
    <name type="common">Clostridium lentocellum</name>
    <dbReference type="NCBI Taxonomy" id="642492"/>
    <lineage>
        <taxon>Bacteria</taxon>
        <taxon>Bacillati</taxon>
        <taxon>Bacillota</taxon>
        <taxon>Clostridia</taxon>
        <taxon>Lachnospirales</taxon>
        <taxon>Cellulosilyticaceae</taxon>
        <taxon>Cellulosilyticum</taxon>
    </lineage>
</organism>
<reference evidence="2 3" key="1">
    <citation type="journal article" date="2011" name="J. Bacteriol.">
        <title>Complete genome sequence of the cellulose-degrading bacterium Cellulosilyticum lentocellum.</title>
        <authorList>
            <consortium name="US DOE Joint Genome Institute"/>
            <person name="Miller D.A."/>
            <person name="Suen G."/>
            <person name="Bruce D."/>
            <person name="Copeland A."/>
            <person name="Cheng J.F."/>
            <person name="Detter C."/>
            <person name="Goodwin L.A."/>
            <person name="Han C.S."/>
            <person name="Hauser L.J."/>
            <person name="Land M.L."/>
            <person name="Lapidus A."/>
            <person name="Lucas S."/>
            <person name="Meincke L."/>
            <person name="Pitluck S."/>
            <person name="Tapia R."/>
            <person name="Teshima H."/>
            <person name="Woyke T."/>
            <person name="Fox B.G."/>
            <person name="Angert E.R."/>
            <person name="Currie C.R."/>
        </authorList>
    </citation>
    <scope>NUCLEOTIDE SEQUENCE [LARGE SCALE GENOMIC DNA]</scope>
    <source>
        <strain evidence="3">ATCC 49066 / DSM 5427 / NCIMB 11756 / RHM5</strain>
    </source>
</reference>
<dbReference type="RefSeq" id="WP_013658238.1">
    <property type="nucleotide sequence ID" value="NC_015275.1"/>
</dbReference>
<dbReference type="Gene3D" id="3.30.1180.10">
    <property type="match status" value="1"/>
</dbReference>
<dbReference type="Proteomes" id="UP000008467">
    <property type="component" value="Chromosome"/>
</dbReference>
<dbReference type="PANTHER" id="PTHR33434">
    <property type="entry name" value="DEGV DOMAIN-CONTAINING PROTEIN DR_1986-RELATED"/>
    <property type="match status" value="1"/>
</dbReference>
<dbReference type="STRING" id="642492.Clole_3267"/>
<evidence type="ECO:0000313" key="3">
    <source>
        <dbReference type="Proteomes" id="UP000008467"/>
    </source>
</evidence>
<evidence type="ECO:0000256" key="1">
    <source>
        <dbReference type="ARBA" id="ARBA00023121"/>
    </source>
</evidence>